<evidence type="ECO:0000313" key="2">
    <source>
        <dbReference type="EMBL" id="MFI2228238.1"/>
    </source>
</evidence>
<proteinExistence type="predicted"/>
<dbReference type="InterPro" id="IPR018961">
    <property type="entry name" value="DnaJ_homolog_subfam-C_membr-28"/>
</dbReference>
<protein>
    <submittedName>
        <fullName evidence="2">DUF1992 domain-containing protein</fullName>
    </submittedName>
</protein>
<dbReference type="EMBL" id="JBIRYL010000001">
    <property type="protein sequence ID" value="MFI2228238.1"/>
    <property type="molecule type" value="Genomic_DNA"/>
</dbReference>
<keyword evidence="3" id="KW-1185">Reference proteome</keyword>
<dbReference type="Proteomes" id="UP001611494">
    <property type="component" value="Unassembled WGS sequence"/>
</dbReference>
<dbReference type="RefSeq" id="WP_397058316.1">
    <property type="nucleotide sequence ID" value="NZ_JBIRYL010000001.1"/>
</dbReference>
<dbReference type="Pfam" id="PF09350">
    <property type="entry name" value="DJC28_CD"/>
    <property type="match status" value="1"/>
</dbReference>
<gene>
    <name evidence="2" type="ORF">ACH49Z_00115</name>
</gene>
<sequence length="171" mass="19452">MTERKPVGVDFESWVDRKIREATERGEFENLPGAGKPLPGAGNPYHDENTWLRDYLRREGVSGDALLPPSLLLRRDVERLPETVRDAASEPEVRATVAELNRRIVDWLRMPIGPQVPIAPVDADAVVREWRERSARVVVPAVVAPAVSRPGTARPRSTSGRRRWRRILRRR</sequence>
<evidence type="ECO:0000313" key="3">
    <source>
        <dbReference type="Proteomes" id="UP001611494"/>
    </source>
</evidence>
<accession>A0ABW7VNQ4</accession>
<organism evidence="2 3">
    <name type="scientific">Nocardia testacea</name>
    <dbReference type="NCBI Taxonomy" id="248551"/>
    <lineage>
        <taxon>Bacteria</taxon>
        <taxon>Bacillati</taxon>
        <taxon>Actinomycetota</taxon>
        <taxon>Actinomycetes</taxon>
        <taxon>Mycobacteriales</taxon>
        <taxon>Nocardiaceae</taxon>
        <taxon>Nocardia</taxon>
    </lineage>
</organism>
<name>A0ABW7VNQ4_9NOCA</name>
<evidence type="ECO:0000259" key="1">
    <source>
        <dbReference type="Pfam" id="PF09350"/>
    </source>
</evidence>
<comment type="caution">
    <text evidence="2">The sequence shown here is derived from an EMBL/GenBank/DDBJ whole genome shotgun (WGS) entry which is preliminary data.</text>
</comment>
<feature type="domain" description="DnaJ homologue subfamily C member 28 conserved" evidence="1">
    <location>
        <begin position="14"/>
        <end position="85"/>
    </location>
</feature>
<reference evidence="2 3" key="1">
    <citation type="submission" date="2024-10" db="EMBL/GenBank/DDBJ databases">
        <title>The Natural Products Discovery Center: Release of the First 8490 Sequenced Strains for Exploring Actinobacteria Biosynthetic Diversity.</title>
        <authorList>
            <person name="Kalkreuter E."/>
            <person name="Kautsar S.A."/>
            <person name="Yang D."/>
            <person name="Bader C.D."/>
            <person name="Teijaro C.N."/>
            <person name="Fluegel L."/>
            <person name="Davis C.M."/>
            <person name="Simpson J.R."/>
            <person name="Lauterbach L."/>
            <person name="Steele A.D."/>
            <person name="Gui C."/>
            <person name="Meng S."/>
            <person name="Li G."/>
            <person name="Viehrig K."/>
            <person name="Ye F."/>
            <person name="Su P."/>
            <person name="Kiefer A.F."/>
            <person name="Nichols A."/>
            <person name="Cepeda A.J."/>
            <person name="Yan W."/>
            <person name="Fan B."/>
            <person name="Jiang Y."/>
            <person name="Adhikari A."/>
            <person name="Zheng C.-J."/>
            <person name="Schuster L."/>
            <person name="Cowan T.M."/>
            <person name="Smanski M.J."/>
            <person name="Chevrette M.G."/>
            <person name="De Carvalho L.P.S."/>
            <person name="Shen B."/>
        </authorList>
    </citation>
    <scope>NUCLEOTIDE SEQUENCE [LARGE SCALE GENOMIC DNA]</scope>
    <source>
        <strain evidence="2 3">NPDC019377</strain>
    </source>
</reference>